<gene>
    <name evidence="1" type="ORF">Csa_7G234720</name>
</gene>
<dbReference type="AlphaFoldDB" id="A0A0A0K3G9"/>
<reference evidence="1 2" key="2">
    <citation type="journal article" date="2009" name="PLoS ONE">
        <title>An integrated genetic and cytogenetic map of the cucumber genome.</title>
        <authorList>
            <person name="Ren Y."/>
            <person name="Zhang Z."/>
            <person name="Liu J."/>
            <person name="Staub J.E."/>
            <person name="Han Y."/>
            <person name="Cheng Z."/>
            <person name="Li X."/>
            <person name="Lu J."/>
            <person name="Miao H."/>
            <person name="Kang H."/>
            <person name="Xie B."/>
            <person name="Gu X."/>
            <person name="Wang X."/>
            <person name="Du Y."/>
            <person name="Jin W."/>
            <person name="Huang S."/>
        </authorList>
    </citation>
    <scope>NUCLEOTIDE SEQUENCE [LARGE SCALE GENOMIC DNA]</scope>
    <source>
        <strain evidence="2">cv. 9930</strain>
    </source>
</reference>
<evidence type="ECO:0000313" key="2">
    <source>
        <dbReference type="Proteomes" id="UP000029981"/>
    </source>
</evidence>
<sequence>MLTKPPLSSHGWQRSSFPENAFKLSKLSLLDESGDSTKTVYTTSCGCWKGTEHKIPDSSRQIGAGTIRFCSKRLADLDQEWRYPESGFGHTVKQFQKRKGEELNNATSIKGTTVNSRAEKIVLTITEVGL</sequence>
<evidence type="ECO:0000313" key="1">
    <source>
        <dbReference type="EMBL" id="KGN44250.1"/>
    </source>
</evidence>
<dbReference type="Gramene" id="KGN44250">
    <property type="protein sequence ID" value="KGN44250"/>
    <property type="gene ID" value="Csa_7G234720"/>
</dbReference>
<reference evidence="1 2" key="3">
    <citation type="journal article" date="2010" name="BMC Genomics">
        <title>Transcriptome sequencing and comparative analysis of cucumber flowers with different sex types.</title>
        <authorList>
            <person name="Guo S."/>
            <person name="Zheng Y."/>
            <person name="Joung J.G."/>
            <person name="Liu S."/>
            <person name="Zhang Z."/>
            <person name="Crasta O.R."/>
            <person name="Sobral B.W."/>
            <person name="Xu Y."/>
            <person name="Huang S."/>
            <person name="Fei Z."/>
        </authorList>
    </citation>
    <scope>NUCLEOTIDE SEQUENCE [LARGE SCALE GENOMIC DNA]</scope>
    <source>
        <strain evidence="2">cv. 9930</strain>
    </source>
</reference>
<name>A0A0A0K3G9_CUCSA</name>
<accession>A0A0A0K3G9</accession>
<protein>
    <submittedName>
        <fullName evidence="1">Uncharacterized protein</fullName>
    </submittedName>
</protein>
<reference evidence="1 2" key="4">
    <citation type="journal article" date="2011" name="BMC Genomics">
        <title>RNA-Seq improves annotation of protein-coding genes in the cucumber genome.</title>
        <authorList>
            <person name="Li Z."/>
            <person name="Zhang Z."/>
            <person name="Yan P."/>
            <person name="Huang S."/>
            <person name="Fei Z."/>
            <person name="Lin K."/>
        </authorList>
    </citation>
    <scope>NUCLEOTIDE SEQUENCE [LARGE SCALE GENOMIC DNA]</scope>
    <source>
        <strain evidence="2">cv. 9930</strain>
    </source>
</reference>
<dbReference type="Proteomes" id="UP000029981">
    <property type="component" value="Chromosome 7"/>
</dbReference>
<keyword evidence="2" id="KW-1185">Reference proteome</keyword>
<reference evidence="1 2" key="1">
    <citation type="journal article" date="2009" name="Nat. Genet.">
        <title>The genome of the cucumber, Cucumis sativus L.</title>
        <authorList>
            <person name="Huang S."/>
            <person name="Li R."/>
            <person name="Zhang Z."/>
            <person name="Li L."/>
            <person name="Gu X."/>
            <person name="Fan W."/>
            <person name="Lucas W.J."/>
            <person name="Wang X."/>
            <person name="Xie B."/>
            <person name="Ni P."/>
            <person name="Ren Y."/>
            <person name="Zhu H."/>
            <person name="Li J."/>
            <person name="Lin K."/>
            <person name="Jin W."/>
            <person name="Fei Z."/>
            <person name="Li G."/>
            <person name="Staub J."/>
            <person name="Kilian A."/>
            <person name="van der Vossen E.A."/>
            <person name="Wu Y."/>
            <person name="Guo J."/>
            <person name="He J."/>
            <person name="Jia Z."/>
            <person name="Ren Y."/>
            <person name="Tian G."/>
            <person name="Lu Y."/>
            <person name="Ruan J."/>
            <person name="Qian W."/>
            <person name="Wang M."/>
            <person name="Huang Q."/>
            <person name="Li B."/>
            <person name="Xuan Z."/>
            <person name="Cao J."/>
            <person name="Asan"/>
            <person name="Wu Z."/>
            <person name="Zhang J."/>
            <person name="Cai Q."/>
            <person name="Bai Y."/>
            <person name="Zhao B."/>
            <person name="Han Y."/>
            <person name="Li Y."/>
            <person name="Li X."/>
            <person name="Wang S."/>
            <person name="Shi Q."/>
            <person name="Liu S."/>
            <person name="Cho W.K."/>
            <person name="Kim J.Y."/>
            <person name="Xu Y."/>
            <person name="Heller-Uszynska K."/>
            <person name="Miao H."/>
            <person name="Cheng Z."/>
            <person name="Zhang S."/>
            <person name="Wu J."/>
            <person name="Yang Y."/>
            <person name="Kang H."/>
            <person name="Li M."/>
            <person name="Liang H."/>
            <person name="Ren X."/>
            <person name="Shi Z."/>
            <person name="Wen M."/>
            <person name="Jian M."/>
            <person name="Yang H."/>
            <person name="Zhang G."/>
            <person name="Yang Z."/>
            <person name="Chen R."/>
            <person name="Liu S."/>
            <person name="Li J."/>
            <person name="Ma L."/>
            <person name="Liu H."/>
            <person name="Zhou Y."/>
            <person name="Zhao J."/>
            <person name="Fang X."/>
            <person name="Li G."/>
            <person name="Fang L."/>
            <person name="Li Y."/>
            <person name="Liu D."/>
            <person name="Zheng H."/>
            <person name="Zhang Y."/>
            <person name="Qin N."/>
            <person name="Li Z."/>
            <person name="Yang G."/>
            <person name="Yang S."/>
            <person name="Bolund L."/>
            <person name="Kristiansen K."/>
            <person name="Zheng H."/>
            <person name="Li S."/>
            <person name="Zhang X."/>
            <person name="Yang H."/>
            <person name="Wang J."/>
            <person name="Sun R."/>
            <person name="Zhang B."/>
            <person name="Jiang S."/>
            <person name="Wang J."/>
            <person name="Du Y."/>
            <person name="Li S."/>
        </authorList>
    </citation>
    <scope>NUCLEOTIDE SEQUENCE [LARGE SCALE GENOMIC DNA]</scope>
    <source>
        <strain evidence="2">cv. 9930</strain>
    </source>
</reference>
<organism evidence="1 2">
    <name type="scientific">Cucumis sativus</name>
    <name type="common">Cucumber</name>
    <dbReference type="NCBI Taxonomy" id="3659"/>
    <lineage>
        <taxon>Eukaryota</taxon>
        <taxon>Viridiplantae</taxon>
        <taxon>Streptophyta</taxon>
        <taxon>Embryophyta</taxon>
        <taxon>Tracheophyta</taxon>
        <taxon>Spermatophyta</taxon>
        <taxon>Magnoliopsida</taxon>
        <taxon>eudicotyledons</taxon>
        <taxon>Gunneridae</taxon>
        <taxon>Pentapetalae</taxon>
        <taxon>rosids</taxon>
        <taxon>fabids</taxon>
        <taxon>Cucurbitales</taxon>
        <taxon>Cucurbitaceae</taxon>
        <taxon>Benincaseae</taxon>
        <taxon>Cucumis</taxon>
    </lineage>
</organism>
<proteinExistence type="predicted"/>
<dbReference type="EMBL" id="CM002928">
    <property type="protein sequence ID" value="KGN44250.1"/>
    <property type="molecule type" value="Genomic_DNA"/>
</dbReference>